<accession>A0ABN9RJF5</accession>
<dbReference type="CDD" id="cd00030">
    <property type="entry name" value="C2"/>
    <property type="match status" value="1"/>
</dbReference>
<gene>
    <name evidence="4" type="ORF">PCOR1329_LOCUS20669</name>
</gene>
<dbReference type="EMBL" id="CAUYUJ010006703">
    <property type="protein sequence ID" value="CAK0818342.1"/>
    <property type="molecule type" value="Genomic_DNA"/>
</dbReference>
<evidence type="ECO:0000256" key="2">
    <source>
        <dbReference type="ARBA" id="ARBA00022837"/>
    </source>
</evidence>
<feature type="non-terminal residue" evidence="4">
    <location>
        <position position="1"/>
    </location>
</feature>
<evidence type="ECO:0000313" key="4">
    <source>
        <dbReference type="EMBL" id="CAK0818342.1"/>
    </source>
</evidence>
<dbReference type="SMART" id="SM00239">
    <property type="entry name" value="C2"/>
    <property type="match status" value="1"/>
</dbReference>
<dbReference type="PANTHER" id="PTHR45911">
    <property type="entry name" value="C2 DOMAIN-CONTAINING PROTEIN"/>
    <property type="match status" value="1"/>
</dbReference>
<evidence type="ECO:0000259" key="3">
    <source>
        <dbReference type="PROSITE" id="PS50004"/>
    </source>
</evidence>
<protein>
    <recommendedName>
        <fullName evidence="3">C2 domain-containing protein</fullName>
    </recommendedName>
</protein>
<feature type="domain" description="C2" evidence="3">
    <location>
        <begin position="1"/>
        <end position="103"/>
    </location>
</feature>
<sequence>DFRVTIVSARNVRGADILGGKSDPYCVCEVVGRRNQNKQQTPTVSNTNDPKWNYTFEVKDCAGEEDLKFTIYDSDVGSRDDVVGVGTLQAHQYFPEGWDGELRLGSTKGEASFLKVRVVPAEPSYEAHGVGMFAEVTLSR</sequence>
<dbReference type="PANTHER" id="PTHR45911:SF4">
    <property type="entry name" value="MULTIPLE C2 AND TRANSMEMBRANE DOMAIN-CONTAINING PROTEIN"/>
    <property type="match status" value="1"/>
</dbReference>
<dbReference type="InterPro" id="IPR035892">
    <property type="entry name" value="C2_domain_sf"/>
</dbReference>
<keyword evidence="5" id="KW-1185">Reference proteome</keyword>
<organism evidence="4 5">
    <name type="scientific">Prorocentrum cordatum</name>
    <dbReference type="NCBI Taxonomy" id="2364126"/>
    <lineage>
        <taxon>Eukaryota</taxon>
        <taxon>Sar</taxon>
        <taxon>Alveolata</taxon>
        <taxon>Dinophyceae</taxon>
        <taxon>Prorocentrales</taxon>
        <taxon>Prorocentraceae</taxon>
        <taxon>Prorocentrum</taxon>
    </lineage>
</organism>
<keyword evidence="1" id="KW-0479">Metal-binding</keyword>
<reference evidence="4" key="1">
    <citation type="submission" date="2023-10" db="EMBL/GenBank/DDBJ databases">
        <authorList>
            <person name="Chen Y."/>
            <person name="Shah S."/>
            <person name="Dougan E. K."/>
            <person name="Thang M."/>
            <person name="Chan C."/>
        </authorList>
    </citation>
    <scope>NUCLEOTIDE SEQUENCE [LARGE SCALE GENOMIC DNA]</scope>
</reference>
<dbReference type="Pfam" id="PF00168">
    <property type="entry name" value="C2"/>
    <property type="match status" value="1"/>
</dbReference>
<dbReference type="InterPro" id="IPR000008">
    <property type="entry name" value="C2_dom"/>
</dbReference>
<dbReference type="Proteomes" id="UP001189429">
    <property type="component" value="Unassembled WGS sequence"/>
</dbReference>
<dbReference type="SUPFAM" id="SSF49562">
    <property type="entry name" value="C2 domain (Calcium/lipid-binding domain, CaLB)"/>
    <property type="match status" value="1"/>
</dbReference>
<keyword evidence="2" id="KW-0106">Calcium</keyword>
<evidence type="ECO:0000313" key="5">
    <source>
        <dbReference type="Proteomes" id="UP001189429"/>
    </source>
</evidence>
<proteinExistence type="predicted"/>
<comment type="caution">
    <text evidence="4">The sequence shown here is derived from an EMBL/GenBank/DDBJ whole genome shotgun (WGS) entry which is preliminary data.</text>
</comment>
<evidence type="ECO:0000256" key="1">
    <source>
        <dbReference type="ARBA" id="ARBA00022723"/>
    </source>
</evidence>
<dbReference type="Gene3D" id="2.60.40.150">
    <property type="entry name" value="C2 domain"/>
    <property type="match status" value="1"/>
</dbReference>
<dbReference type="PROSITE" id="PS50004">
    <property type="entry name" value="C2"/>
    <property type="match status" value="1"/>
</dbReference>
<name>A0ABN9RJF5_9DINO</name>